<comment type="caution">
    <text evidence="13">The sequence shown here is derived from an EMBL/GenBank/DDBJ whole genome shotgun (WGS) entry which is preliminary data.</text>
</comment>
<feature type="repeat" description="CXXCXGXG motif" evidence="9">
    <location>
        <begin position="175"/>
        <end position="182"/>
    </location>
</feature>
<dbReference type="InterPro" id="IPR001305">
    <property type="entry name" value="HSP_DnaJ_Cys-rich_dom"/>
</dbReference>
<name>A0ABP8MRX2_9BACT</name>
<evidence type="ECO:0000256" key="8">
    <source>
        <dbReference type="ARBA" id="ARBA00023186"/>
    </source>
</evidence>
<evidence type="ECO:0000256" key="4">
    <source>
        <dbReference type="ARBA" id="ARBA00022737"/>
    </source>
</evidence>
<organism evidence="13 14">
    <name type="scientific">Nibrella saemangeumensis</name>
    <dbReference type="NCBI Taxonomy" id="1084526"/>
    <lineage>
        <taxon>Bacteria</taxon>
        <taxon>Pseudomonadati</taxon>
        <taxon>Bacteroidota</taxon>
        <taxon>Cytophagia</taxon>
        <taxon>Cytophagales</taxon>
        <taxon>Spirosomataceae</taxon>
        <taxon>Nibrella</taxon>
    </lineage>
</organism>
<comment type="domain">
    <text evidence="9">The J domain is necessary and sufficient to stimulate DnaK ATPase activity. Zinc center 1 plays an important role in the autonomous, DnaK-independent chaperone activity of DnaJ. Zinc center 2 is essential for interaction with DnaK and for DnaJ activity.</text>
</comment>
<evidence type="ECO:0000256" key="7">
    <source>
        <dbReference type="ARBA" id="ARBA00023016"/>
    </source>
</evidence>
<evidence type="ECO:0000313" key="14">
    <source>
        <dbReference type="Proteomes" id="UP001501175"/>
    </source>
</evidence>
<dbReference type="HAMAP" id="MF_01152">
    <property type="entry name" value="DnaJ"/>
    <property type="match status" value="1"/>
</dbReference>
<gene>
    <name evidence="9 13" type="primary">dnaJ</name>
    <name evidence="13" type="ORF">GCM10023189_19560</name>
</gene>
<evidence type="ECO:0000256" key="1">
    <source>
        <dbReference type="ARBA" id="ARBA00022490"/>
    </source>
</evidence>
<keyword evidence="5 9" id="KW-0863">Zinc-finger</keyword>
<dbReference type="InterPro" id="IPR036869">
    <property type="entry name" value="J_dom_sf"/>
</dbReference>
<evidence type="ECO:0000256" key="3">
    <source>
        <dbReference type="ARBA" id="ARBA00022723"/>
    </source>
</evidence>
<dbReference type="PROSITE" id="PS00636">
    <property type="entry name" value="DNAJ_1"/>
    <property type="match status" value="1"/>
</dbReference>
<keyword evidence="7 9" id="KW-0346">Stress response</keyword>
<keyword evidence="14" id="KW-1185">Reference proteome</keyword>
<feature type="binding site" evidence="9">
    <location>
        <position position="201"/>
    </location>
    <ligand>
        <name>Zn(2+)</name>
        <dbReference type="ChEBI" id="CHEBI:29105"/>
        <label>2</label>
    </ligand>
</feature>
<proteinExistence type="inferred from homology"/>
<feature type="repeat" description="CXXCXGXG motif" evidence="9">
    <location>
        <begin position="215"/>
        <end position="222"/>
    </location>
</feature>
<dbReference type="CDD" id="cd06257">
    <property type="entry name" value="DnaJ"/>
    <property type="match status" value="1"/>
</dbReference>
<reference evidence="14" key="1">
    <citation type="journal article" date="2019" name="Int. J. Syst. Evol. Microbiol.">
        <title>The Global Catalogue of Microorganisms (GCM) 10K type strain sequencing project: providing services to taxonomists for standard genome sequencing and annotation.</title>
        <authorList>
            <consortium name="The Broad Institute Genomics Platform"/>
            <consortium name="The Broad Institute Genome Sequencing Center for Infectious Disease"/>
            <person name="Wu L."/>
            <person name="Ma J."/>
        </authorList>
    </citation>
    <scope>NUCLEOTIDE SEQUENCE [LARGE SCALE GENOMIC DNA]</scope>
    <source>
        <strain evidence="14">JCM 17927</strain>
    </source>
</reference>
<keyword evidence="2 9" id="KW-0235">DNA replication</keyword>
<dbReference type="SUPFAM" id="SSF49493">
    <property type="entry name" value="HSP40/DnaJ peptide-binding domain"/>
    <property type="match status" value="2"/>
</dbReference>
<dbReference type="InterPro" id="IPR001623">
    <property type="entry name" value="DnaJ_domain"/>
</dbReference>
<dbReference type="Pfam" id="PF00226">
    <property type="entry name" value="DnaJ"/>
    <property type="match status" value="1"/>
</dbReference>
<feature type="domain" description="CR-type" evidence="12">
    <location>
        <begin position="145"/>
        <end position="227"/>
    </location>
</feature>
<keyword evidence="3 9" id="KW-0479">Metal-binding</keyword>
<dbReference type="NCBIfam" id="TIGR02349">
    <property type="entry name" value="DnaJ_bact"/>
    <property type="match status" value="1"/>
</dbReference>
<sequence length="389" mass="42066">MATKRDYYEVLGVDKNASPDDLKKAYRKMAIKFHPDKNPDDPTAEEKFKEAAEAYDVLSDPQKKARYDQFGHAGMSGNGGFGGGYGQGGPSMEDIFSQFGDIFGDDSPFGSFFGRGGAGGQRQRVRRGSDLRIKLKLTLQEVANGVEKKIKVKRHVACTTCGGNGSKNGTAVQTCQSCNGTGQVRKVVNTMLGQMVSTNTCPTCNGDGKIVTERCDTCFGEGRVLQEDVIPIKIPAGVAEGIQLSVGGKGNVPPRGGVAGDLLIVIEEEEDGDLKRDGSNVIYDLYVNFVDAALGTSVEVPTIDGKARITLEPGIQSGKILRLKGKGIKDLNGYGRGDELIHVNVWTPKQLSSEERSILERLRSSPNFQPKPTKSDKGFFEKMKDFFHG</sequence>
<dbReference type="CDD" id="cd10719">
    <property type="entry name" value="DnaJ_zf"/>
    <property type="match status" value="1"/>
</dbReference>
<dbReference type="SUPFAM" id="SSF46565">
    <property type="entry name" value="Chaperone J-domain"/>
    <property type="match status" value="1"/>
</dbReference>
<dbReference type="PRINTS" id="PR00625">
    <property type="entry name" value="JDOMAIN"/>
</dbReference>
<dbReference type="Proteomes" id="UP001501175">
    <property type="component" value="Unassembled WGS sequence"/>
</dbReference>
<dbReference type="NCBIfam" id="NF008035">
    <property type="entry name" value="PRK10767.1"/>
    <property type="match status" value="1"/>
</dbReference>
<evidence type="ECO:0000256" key="6">
    <source>
        <dbReference type="ARBA" id="ARBA00022833"/>
    </source>
</evidence>
<dbReference type="Pfam" id="PF00684">
    <property type="entry name" value="DnaJ_CXXCXGXG"/>
    <property type="match status" value="1"/>
</dbReference>
<dbReference type="RefSeq" id="WP_345242988.1">
    <property type="nucleotide sequence ID" value="NZ_BAABHD010000023.1"/>
</dbReference>
<dbReference type="Gene3D" id="2.60.260.20">
    <property type="entry name" value="Urease metallochaperone UreE, N-terminal domain"/>
    <property type="match status" value="2"/>
</dbReference>
<evidence type="ECO:0000256" key="9">
    <source>
        <dbReference type="HAMAP-Rule" id="MF_01152"/>
    </source>
</evidence>
<dbReference type="InterPro" id="IPR012724">
    <property type="entry name" value="DnaJ"/>
</dbReference>
<accession>A0ABP8MRX2</accession>
<comment type="subcellular location">
    <subcellularLocation>
        <location evidence="9">Cytoplasm</location>
    </subcellularLocation>
</comment>
<dbReference type="SUPFAM" id="SSF57938">
    <property type="entry name" value="DnaJ/Hsp40 cysteine-rich domain"/>
    <property type="match status" value="1"/>
</dbReference>
<keyword evidence="4 9" id="KW-0677">Repeat</keyword>
<evidence type="ECO:0000259" key="12">
    <source>
        <dbReference type="PROSITE" id="PS51188"/>
    </source>
</evidence>
<dbReference type="Gene3D" id="2.10.230.10">
    <property type="entry name" value="Heat shock protein DnaJ, cysteine-rich domain"/>
    <property type="match status" value="1"/>
</dbReference>
<protein>
    <recommendedName>
        <fullName evidence="9">Chaperone protein DnaJ</fullName>
    </recommendedName>
</protein>
<dbReference type="InterPro" id="IPR002939">
    <property type="entry name" value="DnaJ_C"/>
</dbReference>
<dbReference type="InterPro" id="IPR008971">
    <property type="entry name" value="HSP40/DnaJ_pept-bd"/>
</dbReference>
<dbReference type="PANTHER" id="PTHR43096">
    <property type="entry name" value="DNAJ HOMOLOG 1, MITOCHONDRIAL-RELATED"/>
    <property type="match status" value="1"/>
</dbReference>
<dbReference type="SMART" id="SM00271">
    <property type="entry name" value="DnaJ"/>
    <property type="match status" value="1"/>
</dbReference>
<evidence type="ECO:0000256" key="5">
    <source>
        <dbReference type="ARBA" id="ARBA00022771"/>
    </source>
</evidence>
<comment type="function">
    <text evidence="9">Participates actively in the response to hyperosmotic and heat shock by preventing the aggregation of stress-denatured proteins and by disaggregating proteins, also in an autonomous, DnaK-independent fashion. Unfolded proteins bind initially to DnaJ; upon interaction with the DnaJ-bound protein, DnaK hydrolyzes its bound ATP, resulting in the formation of a stable complex. GrpE releases ADP from DnaK; ATP binding to DnaK triggers the release of the substrate protein, thus completing the reaction cycle. Several rounds of ATP-dependent interactions between DnaJ, DnaK and GrpE are required for fully efficient folding. Also involved, together with DnaK and GrpE, in the DNA replication of plasmids through activation of initiation proteins.</text>
</comment>
<dbReference type="InterPro" id="IPR036410">
    <property type="entry name" value="HSP_DnaJ_Cys-rich_dom_sf"/>
</dbReference>
<keyword evidence="1 9" id="KW-0963">Cytoplasm</keyword>
<dbReference type="PROSITE" id="PS50076">
    <property type="entry name" value="DNAJ_2"/>
    <property type="match status" value="1"/>
</dbReference>
<feature type="repeat" description="CXXCXGXG motif" evidence="9">
    <location>
        <begin position="201"/>
        <end position="208"/>
    </location>
</feature>
<dbReference type="Gene3D" id="1.10.287.110">
    <property type="entry name" value="DnaJ domain"/>
    <property type="match status" value="1"/>
</dbReference>
<feature type="repeat" description="CXXCXGXG motif" evidence="9">
    <location>
        <begin position="158"/>
        <end position="165"/>
    </location>
</feature>
<evidence type="ECO:0000256" key="2">
    <source>
        <dbReference type="ARBA" id="ARBA00022705"/>
    </source>
</evidence>
<dbReference type="EMBL" id="BAABHD010000023">
    <property type="protein sequence ID" value="GAA4453868.1"/>
    <property type="molecule type" value="Genomic_DNA"/>
</dbReference>
<feature type="binding site" evidence="9">
    <location>
        <position position="161"/>
    </location>
    <ligand>
        <name>Zn(2+)</name>
        <dbReference type="ChEBI" id="CHEBI:29105"/>
        <label>1</label>
    </ligand>
</feature>
<evidence type="ECO:0000259" key="11">
    <source>
        <dbReference type="PROSITE" id="PS50076"/>
    </source>
</evidence>
<dbReference type="InterPro" id="IPR018253">
    <property type="entry name" value="DnaJ_domain_CS"/>
</dbReference>
<comment type="cofactor">
    <cofactor evidence="9">
        <name>Zn(2+)</name>
        <dbReference type="ChEBI" id="CHEBI:29105"/>
    </cofactor>
    <text evidence="9">Binds 2 Zn(2+) ions per monomer.</text>
</comment>
<feature type="binding site" evidence="9">
    <location>
        <position position="215"/>
    </location>
    <ligand>
        <name>Zn(2+)</name>
        <dbReference type="ChEBI" id="CHEBI:29105"/>
        <label>1</label>
    </ligand>
</feature>
<feature type="binding site" evidence="9">
    <location>
        <position position="178"/>
    </location>
    <ligand>
        <name>Zn(2+)</name>
        <dbReference type="ChEBI" id="CHEBI:29105"/>
        <label>2</label>
    </ligand>
</feature>
<comment type="subunit">
    <text evidence="9">Homodimer.</text>
</comment>
<dbReference type="PROSITE" id="PS51188">
    <property type="entry name" value="ZF_CR"/>
    <property type="match status" value="1"/>
</dbReference>
<dbReference type="Pfam" id="PF01556">
    <property type="entry name" value="DnaJ_C"/>
    <property type="match status" value="1"/>
</dbReference>
<dbReference type="CDD" id="cd10747">
    <property type="entry name" value="DnaJ_C"/>
    <property type="match status" value="1"/>
</dbReference>
<feature type="binding site" evidence="9">
    <location>
        <position position="175"/>
    </location>
    <ligand>
        <name>Zn(2+)</name>
        <dbReference type="ChEBI" id="CHEBI:29105"/>
        <label>2</label>
    </ligand>
</feature>
<keyword evidence="8 9" id="KW-0143">Chaperone</keyword>
<evidence type="ECO:0000313" key="13">
    <source>
        <dbReference type="EMBL" id="GAA4453868.1"/>
    </source>
</evidence>
<feature type="binding site" evidence="9">
    <location>
        <position position="218"/>
    </location>
    <ligand>
        <name>Zn(2+)</name>
        <dbReference type="ChEBI" id="CHEBI:29105"/>
        <label>1</label>
    </ligand>
</feature>
<feature type="binding site" evidence="9">
    <location>
        <position position="158"/>
    </location>
    <ligand>
        <name>Zn(2+)</name>
        <dbReference type="ChEBI" id="CHEBI:29105"/>
        <label>1</label>
    </ligand>
</feature>
<feature type="domain" description="J" evidence="11">
    <location>
        <begin position="6"/>
        <end position="71"/>
    </location>
</feature>
<keyword evidence="6 9" id="KW-0862">Zinc</keyword>
<comment type="similarity">
    <text evidence="9">Belongs to the DnaJ family.</text>
</comment>
<dbReference type="PANTHER" id="PTHR43096:SF48">
    <property type="entry name" value="CHAPERONE PROTEIN DNAJ"/>
    <property type="match status" value="1"/>
</dbReference>
<feature type="binding site" evidence="9">
    <location>
        <position position="204"/>
    </location>
    <ligand>
        <name>Zn(2+)</name>
        <dbReference type="ChEBI" id="CHEBI:29105"/>
        <label>2</label>
    </ligand>
</feature>
<feature type="zinc finger region" description="CR-type" evidence="10">
    <location>
        <begin position="145"/>
        <end position="227"/>
    </location>
</feature>
<evidence type="ECO:0000256" key="10">
    <source>
        <dbReference type="PROSITE-ProRule" id="PRU00546"/>
    </source>
</evidence>